<reference evidence="1 2" key="1">
    <citation type="submission" date="2020-08" db="EMBL/GenBank/DDBJ databases">
        <title>Genome sequence of Hymenobacter qilianensis JCM 19763T.</title>
        <authorList>
            <person name="Hyun D.-W."/>
            <person name="Bae J.-W."/>
        </authorList>
    </citation>
    <scope>NUCLEOTIDE SEQUENCE [LARGE SCALE GENOMIC DNA]</scope>
    <source>
        <strain evidence="1 2">JCM 19763</strain>
    </source>
</reference>
<sequence length="279" mass="31181">MTSSPLTTISLFGLAPGQKRWGLAQMGTSQAPLRKVAGLRFFKLLGSGADNGFGLRPNLHLYGMMAVWESAEAAAAFFASHPLWVEYQRQSQEIWTAHLAPIKAHGLWDGTNPFDYAVEMPPSDGPVAVLTRASIRWWKTPRFWRYVAPTSAAIAKAQGVLGAVGLGELPVVRQATFSIWESAQAMQQYAYRDATHKEVIRLTRQEKWYGEELFARFRVLSSEGTWGAKIRWRACYCKQIRKPERHAEAKPKHLACLAGSVLTHDPARCSAPALHDRHI</sequence>
<dbReference type="GO" id="GO:0004497">
    <property type="term" value="F:monooxygenase activity"/>
    <property type="evidence" value="ECO:0007669"/>
    <property type="project" value="UniProtKB-KW"/>
</dbReference>
<name>A0A7H0GTE4_9BACT</name>
<organism evidence="1 2">
    <name type="scientific">Hymenobacter qilianensis</name>
    <dbReference type="NCBI Taxonomy" id="1385715"/>
    <lineage>
        <taxon>Bacteria</taxon>
        <taxon>Pseudomonadati</taxon>
        <taxon>Bacteroidota</taxon>
        <taxon>Cytophagia</taxon>
        <taxon>Cytophagales</taxon>
        <taxon>Hymenobacteraceae</taxon>
        <taxon>Hymenobacter</taxon>
    </lineage>
</organism>
<dbReference type="CDD" id="cd21650">
    <property type="entry name" value="CrtA-like"/>
    <property type="match status" value="1"/>
</dbReference>
<keyword evidence="1" id="KW-0560">Oxidoreductase</keyword>
<evidence type="ECO:0000313" key="1">
    <source>
        <dbReference type="EMBL" id="QNP51560.1"/>
    </source>
</evidence>
<accession>A0A7H0GTE4</accession>
<dbReference type="InterPro" id="IPR049574">
    <property type="entry name" value="CrtA-like"/>
</dbReference>
<evidence type="ECO:0000313" key="2">
    <source>
        <dbReference type="Proteomes" id="UP000516093"/>
    </source>
</evidence>
<proteinExistence type="predicted"/>
<dbReference type="KEGG" id="hqi:H9L05_16415"/>
<protein>
    <submittedName>
        <fullName evidence="1">Spheroidene monooxygenase</fullName>
    </submittedName>
</protein>
<gene>
    <name evidence="1" type="ORF">H9L05_16415</name>
</gene>
<keyword evidence="1" id="KW-0503">Monooxygenase</keyword>
<dbReference type="EMBL" id="CP060784">
    <property type="protein sequence ID" value="QNP51560.1"/>
    <property type="molecule type" value="Genomic_DNA"/>
</dbReference>
<dbReference type="Proteomes" id="UP000516093">
    <property type="component" value="Chromosome"/>
</dbReference>
<keyword evidence="2" id="KW-1185">Reference proteome</keyword>
<dbReference type="RefSeq" id="WP_187731841.1">
    <property type="nucleotide sequence ID" value="NZ_CP060784.1"/>
</dbReference>
<dbReference type="AlphaFoldDB" id="A0A7H0GTE4"/>